<protein>
    <submittedName>
        <fullName evidence="3">L-fuconolactonase</fullName>
    </submittedName>
</protein>
<dbReference type="SUPFAM" id="SSF51556">
    <property type="entry name" value="Metallo-dependent hydrolases"/>
    <property type="match status" value="1"/>
</dbReference>
<feature type="domain" description="Amidohydrolase-related" evidence="2">
    <location>
        <begin position="7"/>
        <end position="274"/>
    </location>
</feature>
<dbReference type="EMBL" id="SGWQ01000007">
    <property type="protein sequence ID" value="RZS36509.1"/>
    <property type="molecule type" value="Genomic_DNA"/>
</dbReference>
<evidence type="ECO:0000256" key="1">
    <source>
        <dbReference type="ARBA" id="ARBA00038310"/>
    </source>
</evidence>
<keyword evidence="4" id="KW-1185">Reference proteome</keyword>
<dbReference type="Pfam" id="PF04909">
    <property type="entry name" value="Amidohydro_2"/>
    <property type="match status" value="1"/>
</dbReference>
<proteinExistence type="inferred from homology"/>
<dbReference type="AlphaFoldDB" id="A0A4Q7KIY7"/>
<organism evidence="3 4">
    <name type="scientific">Herbihabitans rhizosphaerae</name>
    <dbReference type="NCBI Taxonomy" id="1872711"/>
    <lineage>
        <taxon>Bacteria</taxon>
        <taxon>Bacillati</taxon>
        <taxon>Actinomycetota</taxon>
        <taxon>Actinomycetes</taxon>
        <taxon>Pseudonocardiales</taxon>
        <taxon>Pseudonocardiaceae</taxon>
        <taxon>Herbihabitans</taxon>
    </lineage>
</organism>
<dbReference type="Proteomes" id="UP000294257">
    <property type="component" value="Unassembled WGS sequence"/>
</dbReference>
<dbReference type="Gene3D" id="3.20.20.140">
    <property type="entry name" value="Metal-dependent hydrolases"/>
    <property type="match status" value="1"/>
</dbReference>
<name>A0A4Q7KIY7_9PSEU</name>
<dbReference type="InterPro" id="IPR032466">
    <property type="entry name" value="Metal_Hydrolase"/>
</dbReference>
<evidence type="ECO:0000313" key="4">
    <source>
        <dbReference type="Proteomes" id="UP000294257"/>
    </source>
</evidence>
<accession>A0A4Q7KIY7</accession>
<sequence>MIGSKIVDAHHHLWDPSVREYPWMAGDALVPIRRRYAVDDLRAVIAGTQVRATVLVQTVSSTAETVEFLEVASDSGGLVAGVVGWADLTAPELPDDRLLVGVRHQVEDEPDPDWLLRADVLRGLRALGERGLVYDLLVRAPQRPAALRVTGELDDVAFVLDHAGKPGIAAGEWEPWASWLAGMAARENVVCKLSGLITEADWATWGVATLRPYVEHVLEVFGPDRVLFGSDWPVCELAGSYADVLDATARVLTGLSADEQANVLGRNAIRVYGLSV</sequence>
<comment type="similarity">
    <text evidence="1">Belongs to the metallo-dependent hydrolases superfamily.</text>
</comment>
<dbReference type="InterPro" id="IPR052350">
    <property type="entry name" value="Metallo-dep_Lactonases"/>
</dbReference>
<reference evidence="3 4" key="1">
    <citation type="submission" date="2019-02" db="EMBL/GenBank/DDBJ databases">
        <title>Genomic Encyclopedia of Type Strains, Phase IV (KMG-IV): sequencing the most valuable type-strain genomes for metagenomic binning, comparative biology and taxonomic classification.</title>
        <authorList>
            <person name="Goeker M."/>
        </authorList>
    </citation>
    <scope>NUCLEOTIDE SEQUENCE [LARGE SCALE GENOMIC DNA]</scope>
    <source>
        <strain evidence="3 4">DSM 101727</strain>
    </source>
</reference>
<dbReference type="GO" id="GO:0016787">
    <property type="term" value="F:hydrolase activity"/>
    <property type="evidence" value="ECO:0007669"/>
    <property type="project" value="InterPro"/>
</dbReference>
<dbReference type="PANTHER" id="PTHR43569:SF2">
    <property type="entry name" value="AMIDOHYDROLASE-RELATED DOMAIN-CONTAINING PROTEIN"/>
    <property type="match status" value="1"/>
</dbReference>
<evidence type="ECO:0000259" key="2">
    <source>
        <dbReference type="Pfam" id="PF04909"/>
    </source>
</evidence>
<evidence type="ECO:0000313" key="3">
    <source>
        <dbReference type="EMBL" id="RZS36509.1"/>
    </source>
</evidence>
<dbReference type="InterPro" id="IPR006680">
    <property type="entry name" value="Amidohydro-rel"/>
</dbReference>
<gene>
    <name evidence="3" type="ORF">EV193_107190</name>
</gene>
<dbReference type="PANTHER" id="PTHR43569">
    <property type="entry name" value="AMIDOHYDROLASE"/>
    <property type="match status" value="1"/>
</dbReference>
<comment type="caution">
    <text evidence="3">The sequence shown here is derived from an EMBL/GenBank/DDBJ whole genome shotgun (WGS) entry which is preliminary data.</text>
</comment>